<reference evidence="2 3" key="1">
    <citation type="submission" date="2013-02" db="EMBL/GenBank/DDBJ databases">
        <title>Genome sequence of Clostridium saccharoperbutylacetonicum N1-4(HMT).</title>
        <authorList>
            <person name="Poehlein A."/>
            <person name="Daniel R."/>
        </authorList>
    </citation>
    <scope>NUCLEOTIDE SEQUENCE [LARGE SCALE GENOMIC DNA]</scope>
    <source>
        <strain evidence="3">N1-4(HMT)</strain>
    </source>
</reference>
<accession>M1N4F8</accession>
<evidence type="ECO:0000259" key="1">
    <source>
        <dbReference type="Pfam" id="PF26154"/>
    </source>
</evidence>
<gene>
    <name evidence="2" type="ORF">Cspa_c45690</name>
</gene>
<evidence type="ECO:0000313" key="3">
    <source>
        <dbReference type="Proteomes" id="UP000011728"/>
    </source>
</evidence>
<dbReference type="AlphaFoldDB" id="M1N4F8"/>
<dbReference type="PATRIC" id="fig|931276.5.peg.4605"/>
<dbReference type="InterPro" id="IPR058355">
    <property type="entry name" value="DUF8042"/>
</dbReference>
<dbReference type="SUPFAM" id="SSF58100">
    <property type="entry name" value="Bacterial hemolysins"/>
    <property type="match status" value="1"/>
</dbReference>
<dbReference type="STRING" id="36745.CLSAP_43400"/>
<name>M1N4F8_9CLOT</name>
<dbReference type="Pfam" id="PF26154">
    <property type="entry name" value="DUF8042"/>
    <property type="match status" value="1"/>
</dbReference>
<dbReference type="OrthoDB" id="1683192at2"/>
<evidence type="ECO:0000313" key="2">
    <source>
        <dbReference type="EMBL" id="AGF58322.1"/>
    </source>
</evidence>
<keyword evidence="3" id="KW-1185">Reference proteome</keyword>
<dbReference type="HOGENOM" id="CLU_165982_0_0_9"/>
<dbReference type="KEGG" id="csr:Cspa_c45690"/>
<dbReference type="EMBL" id="CP004121">
    <property type="protein sequence ID" value="AGF58322.1"/>
    <property type="molecule type" value="Genomic_DNA"/>
</dbReference>
<dbReference type="RefSeq" id="WP_015394633.1">
    <property type="nucleotide sequence ID" value="NC_020291.1"/>
</dbReference>
<feature type="domain" description="DUF8042" evidence="1">
    <location>
        <begin position="1"/>
        <end position="113"/>
    </location>
</feature>
<sequence length="115" mass="12951">MENKLEVLKDAYNYIDNLNSGINELGNAINSGNEEKGVKLIPLICDGIEWITQVISLTRDLQKVEISVGDLNEKLEETIEALDNEDFILVGDLFSYEITPILNDIKDKLGEIINR</sequence>
<organism evidence="2 3">
    <name type="scientific">Clostridium saccharoperbutylacetonicum N1-4(HMT)</name>
    <dbReference type="NCBI Taxonomy" id="931276"/>
    <lineage>
        <taxon>Bacteria</taxon>
        <taxon>Bacillati</taxon>
        <taxon>Bacillota</taxon>
        <taxon>Clostridia</taxon>
        <taxon>Eubacteriales</taxon>
        <taxon>Clostridiaceae</taxon>
        <taxon>Clostridium</taxon>
    </lineage>
</organism>
<protein>
    <recommendedName>
        <fullName evidence="1">DUF8042 domain-containing protein</fullName>
    </recommendedName>
</protein>
<dbReference type="Proteomes" id="UP000011728">
    <property type="component" value="Chromosome"/>
</dbReference>
<dbReference type="eggNOG" id="ENOG5033BU4">
    <property type="taxonomic scope" value="Bacteria"/>
</dbReference>
<proteinExistence type="predicted"/>